<keyword evidence="2" id="KW-1185">Reference proteome</keyword>
<dbReference type="RefSeq" id="WP_378095566.1">
    <property type="nucleotide sequence ID" value="NZ_JBHSEP010000007.1"/>
</dbReference>
<organism evidence="1 2">
    <name type="scientific">Cohnella hongkongensis</name>
    <dbReference type="NCBI Taxonomy" id="178337"/>
    <lineage>
        <taxon>Bacteria</taxon>
        <taxon>Bacillati</taxon>
        <taxon>Bacillota</taxon>
        <taxon>Bacilli</taxon>
        <taxon>Bacillales</taxon>
        <taxon>Paenibacillaceae</taxon>
        <taxon>Cohnella</taxon>
    </lineage>
</organism>
<comment type="caution">
    <text evidence="1">The sequence shown here is derived from an EMBL/GenBank/DDBJ whole genome shotgun (WGS) entry which is preliminary data.</text>
</comment>
<protein>
    <submittedName>
        <fullName evidence="1">Stage VI sporulation protein F</fullName>
    </submittedName>
</protein>
<reference evidence="2" key="1">
    <citation type="journal article" date="2019" name="Int. J. Syst. Evol. Microbiol.">
        <title>The Global Catalogue of Microorganisms (GCM) 10K type strain sequencing project: providing services to taxonomists for standard genome sequencing and annotation.</title>
        <authorList>
            <consortium name="The Broad Institute Genomics Platform"/>
            <consortium name="The Broad Institute Genome Sequencing Center for Infectious Disease"/>
            <person name="Wu L."/>
            <person name="Ma J."/>
        </authorList>
    </citation>
    <scope>NUCLEOTIDE SEQUENCE [LARGE SCALE GENOMIC DNA]</scope>
    <source>
        <strain evidence="2">CCUG 49571</strain>
    </source>
</reference>
<gene>
    <name evidence="1" type="ORF">ACFO3S_11465</name>
</gene>
<name>A0ABV9FB34_9BACL</name>
<accession>A0ABV9FB34</accession>
<dbReference type="InterPro" id="IPR025942">
    <property type="entry name" value="SpoVIF"/>
</dbReference>
<evidence type="ECO:0000313" key="1">
    <source>
        <dbReference type="EMBL" id="MFC4598857.1"/>
    </source>
</evidence>
<dbReference type="Proteomes" id="UP001596028">
    <property type="component" value="Unassembled WGS sequence"/>
</dbReference>
<sequence length="110" mass="13141">MYRSGRRKERDPLLTQSYQKFGIKTEFVERVKLKMKNPAIKEKIKGHLEGATKYDLQDRAKVRRWVKTFAKILNESLTEAQEDQLVNFVIAQRIDPNNMLHLLKLYTMFR</sequence>
<proteinExistence type="predicted"/>
<evidence type="ECO:0000313" key="2">
    <source>
        <dbReference type="Proteomes" id="UP001596028"/>
    </source>
</evidence>
<dbReference type="EMBL" id="JBHSEP010000007">
    <property type="protein sequence ID" value="MFC4598857.1"/>
    <property type="molecule type" value="Genomic_DNA"/>
</dbReference>
<dbReference type="Pfam" id="PF14069">
    <property type="entry name" value="SpoVIF"/>
    <property type="match status" value="1"/>
</dbReference>